<dbReference type="PANTHER" id="PTHR43806">
    <property type="entry name" value="PEPTIDASE S8"/>
    <property type="match status" value="1"/>
</dbReference>
<evidence type="ECO:0000256" key="3">
    <source>
        <dbReference type="ARBA" id="ARBA00022801"/>
    </source>
</evidence>
<evidence type="ECO:0000259" key="7">
    <source>
        <dbReference type="Pfam" id="PF00082"/>
    </source>
</evidence>
<dbReference type="InterPro" id="IPR036852">
    <property type="entry name" value="Peptidase_S8/S53_dom_sf"/>
</dbReference>
<evidence type="ECO:0000256" key="4">
    <source>
        <dbReference type="ARBA" id="ARBA00022825"/>
    </source>
</evidence>
<sequence>MRRRRVHGGRPALLVGAFAAVCVVGIAPVGAVLPARADSIRDMEYWLGDYGFSDAWDTTRGAGATVAVIDTGVDGSVAELQGAVVDGTDVSGIGSTNGQTPVGESSEHGTMVASLIAGRGTGDGNGVIGVAPEASLLSISVALGTGSVDSDEQIAHAVRWAVDHGADVINMSLTRNSLDWPQSWDDAFSYAFDHDVVVVAAAGNRGSGTTEVGAPATIPGVVAVAGVDKAGDASFDASSQGITIAVAAPSEQLVGVVPGGGYVLWDGTSGAAPLVSGLAALVKSAYPDLDANNVINRIIATAEPKGDPVPGPIYGYGLVDAEAAVTASVDPVAANPIGDLAAWIATYRPASGGGSLDSLLIPPPSPAPTGAMSGSDSPSRGSDRPEVYTLIHWAVPLGLLLGFLILMATFALGAVSHFRGLLRK</sequence>
<evidence type="ECO:0000256" key="5">
    <source>
        <dbReference type="PROSITE-ProRule" id="PRU01240"/>
    </source>
</evidence>
<evidence type="ECO:0000256" key="6">
    <source>
        <dbReference type="SAM" id="Phobius"/>
    </source>
</evidence>
<dbReference type="PANTHER" id="PTHR43806:SF11">
    <property type="entry name" value="CEREVISIN-RELATED"/>
    <property type="match status" value="1"/>
</dbReference>
<dbReference type="RefSeq" id="WP_092555971.1">
    <property type="nucleotide sequence ID" value="NZ_FNPZ01000003.1"/>
</dbReference>
<dbReference type="Pfam" id="PF00082">
    <property type="entry name" value="Peptidase_S8"/>
    <property type="match status" value="1"/>
</dbReference>
<dbReference type="GO" id="GO:0004252">
    <property type="term" value="F:serine-type endopeptidase activity"/>
    <property type="evidence" value="ECO:0007669"/>
    <property type="project" value="UniProtKB-UniRule"/>
</dbReference>
<dbReference type="PROSITE" id="PS51892">
    <property type="entry name" value="SUBTILASE"/>
    <property type="match status" value="1"/>
</dbReference>
<comment type="similarity">
    <text evidence="1 5">Belongs to the peptidase S8 family.</text>
</comment>
<keyword evidence="3 5" id="KW-0378">Hydrolase</keyword>
<dbReference type="InterPro" id="IPR023828">
    <property type="entry name" value="Peptidase_S8_Ser-AS"/>
</dbReference>
<dbReference type="InterPro" id="IPR000209">
    <property type="entry name" value="Peptidase_S8/S53_dom"/>
</dbReference>
<dbReference type="Proteomes" id="UP000198891">
    <property type="component" value="Unassembled WGS sequence"/>
</dbReference>
<dbReference type="SUPFAM" id="SSF52743">
    <property type="entry name" value="Subtilisin-like"/>
    <property type="match status" value="1"/>
</dbReference>
<organism evidence="8 9">
    <name type="scientific">Herbiconiux ginsengi</name>
    <dbReference type="NCBI Taxonomy" id="381665"/>
    <lineage>
        <taxon>Bacteria</taxon>
        <taxon>Bacillati</taxon>
        <taxon>Actinomycetota</taxon>
        <taxon>Actinomycetes</taxon>
        <taxon>Micrococcales</taxon>
        <taxon>Microbacteriaceae</taxon>
        <taxon>Herbiconiux</taxon>
    </lineage>
</organism>
<keyword evidence="6" id="KW-1133">Transmembrane helix</keyword>
<keyword evidence="6" id="KW-0812">Transmembrane</keyword>
<evidence type="ECO:0000313" key="9">
    <source>
        <dbReference type="Proteomes" id="UP000198891"/>
    </source>
</evidence>
<dbReference type="PRINTS" id="PR00723">
    <property type="entry name" value="SUBTILISIN"/>
</dbReference>
<dbReference type="InterPro" id="IPR015500">
    <property type="entry name" value="Peptidase_S8_subtilisin-rel"/>
</dbReference>
<feature type="active site" description="Charge relay system" evidence="5">
    <location>
        <position position="70"/>
    </location>
</feature>
<proteinExistence type="inferred from homology"/>
<dbReference type="InterPro" id="IPR050131">
    <property type="entry name" value="Peptidase_S8_subtilisin-like"/>
</dbReference>
<protein>
    <submittedName>
        <fullName evidence="8">Type VII secretion-associated serine protease mycosin</fullName>
    </submittedName>
</protein>
<keyword evidence="4 5" id="KW-0720">Serine protease</keyword>
<name>A0A1H3SAY3_9MICO</name>
<keyword evidence="9" id="KW-1185">Reference proteome</keyword>
<gene>
    <name evidence="8" type="ORF">SAMN05216554_3458</name>
</gene>
<dbReference type="PROSITE" id="PS00137">
    <property type="entry name" value="SUBTILASE_HIS"/>
    <property type="match status" value="1"/>
</dbReference>
<feature type="transmembrane region" description="Helical" evidence="6">
    <location>
        <begin position="390"/>
        <end position="415"/>
    </location>
</feature>
<feature type="domain" description="Peptidase S8/S53" evidence="7">
    <location>
        <begin position="61"/>
        <end position="317"/>
    </location>
</feature>
<dbReference type="EMBL" id="FNPZ01000003">
    <property type="protein sequence ID" value="SDZ35132.1"/>
    <property type="molecule type" value="Genomic_DNA"/>
</dbReference>
<evidence type="ECO:0000256" key="1">
    <source>
        <dbReference type="ARBA" id="ARBA00011073"/>
    </source>
</evidence>
<accession>A0A1H3SAY3</accession>
<dbReference type="AlphaFoldDB" id="A0A1H3SAY3"/>
<dbReference type="STRING" id="381665.SAMN05216554_3458"/>
<dbReference type="OrthoDB" id="9798386at2"/>
<keyword evidence="2 5" id="KW-0645">Protease</keyword>
<dbReference type="GO" id="GO:0006508">
    <property type="term" value="P:proteolysis"/>
    <property type="evidence" value="ECO:0007669"/>
    <property type="project" value="UniProtKB-KW"/>
</dbReference>
<feature type="active site" description="Charge relay system" evidence="5">
    <location>
        <position position="108"/>
    </location>
</feature>
<feature type="active site" description="Charge relay system" evidence="5">
    <location>
        <position position="269"/>
    </location>
</feature>
<reference evidence="8 9" key="1">
    <citation type="submission" date="2016-10" db="EMBL/GenBank/DDBJ databases">
        <authorList>
            <person name="de Groot N.N."/>
        </authorList>
    </citation>
    <scope>NUCLEOTIDE SEQUENCE [LARGE SCALE GENOMIC DNA]</scope>
    <source>
        <strain evidence="8 9">CGMCC 4.3491</strain>
    </source>
</reference>
<evidence type="ECO:0000256" key="2">
    <source>
        <dbReference type="ARBA" id="ARBA00022670"/>
    </source>
</evidence>
<dbReference type="Gene3D" id="3.40.50.200">
    <property type="entry name" value="Peptidase S8/S53 domain"/>
    <property type="match status" value="1"/>
</dbReference>
<dbReference type="PROSITE" id="PS00138">
    <property type="entry name" value="SUBTILASE_SER"/>
    <property type="match status" value="1"/>
</dbReference>
<keyword evidence="6" id="KW-0472">Membrane</keyword>
<dbReference type="InterPro" id="IPR022398">
    <property type="entry name" value="Peptidase_S8_His-AS"/>
</dbReference>
<evidence type="ECO:0000313" key="8">
    <source>
        <dbReference type="EMBL" id="SDZ35132.1"/>
    </source>
</evidence>